<dbReference type="PROSITE" id="PS50006">
    <property type="entry name" value="FHA_DOMAIN"/>
    <property type="match status" value="1"/>
</dbReference>
<dbReference type="InterPro" id="IPR008984">
    <property type="entry name" value="SMAD_FHA_dom_sf"/>
</dbReference>
<proteinExistence type="predicted"/>
<sequence length="436" mass="47773">MKFPDIKWQPAPGGVYQLPDFLQENNRIVVKQDQQQHVTTTLPTATSIDQRRSNPVTLNSSYARQSLQDTVAAQRKAVPKRTRPSPPVANESVAPPPKRQVSTERLQFLLGGKFYRFVEPGLEFMEFSTEALKNDLLKLASKTSATPLQGSSSAGGFADKDILLSDTFVQFLAWQRLQQIKSRQGSSPPPGMADPLAAAVDSSCVAASSSSAVTEPSSSLLPSSSVPLPSSSPSCLESPMGNVPLSDILQRLDFKTLWKDRRSCTMQTEDPQHVYNPYFNFLNPYIADEERMLELPEPEEKVIASLVGEGIRFDIKSPSITIGRVGTKKTTCTEEFLKGWAADCIDITSEVLAQLPAEVASRIILPSISKCHCRIFCDPSHSTFTLLNCSRNGTFVDNTFVFDEPQELKAGSVIELAGLLLTFQPTSNQNEGEAGV</sequence>
<evidence type="ECO:0000256" key="1">
    <source>
        <dbReference type="SAM" id="MobiDB-lite"/>
    </source>
</evidence>
<dbReference type="SUPFAM" id="SSF49879">
    <property type="entry name" value="SMAD/FHA domain"/>
    <property type="match status" value="1"/>
</dbReference>
<feature type="region of interest" description="Disordered" evidence="1">
    <location>
        <begin position="70"/>
        <end position="100"/>
    </location>
</feature>
<dbReference type="SMART" id="SM00240">
    <property type="entry name" value="FHA"/>
    <property type="match status" value="1"/>
</dbReference>
<dbReference type="EMBL" id="HBGA01094124">
    <property type="protein sequence ID" value="CAD9024018.1"/>
    <property type="molecule type" value="Transcribed_RNA"/>
</dbReference>
<evidence type="ECO:0000313" key="3">
    <source>
        <dbReference type="EMBL" id="CAD9024018.1"/>
    </source>
</evidence>
<dbReference type="AlphaFoldDB" id="A0A7S1IVY5"/>
<feature type="domain" description="FHA" evidence="2">
    <location>
        <begin position="320"/>
        <end position="401"/>
    </location>
</feature>
<protein>
    <recommendedName>
        <fullName evidence="2">FHA domain-containing protein</fullName>
    </recommendedName>
</protein>
<dbReference type="Pfam" id="PF00498">
    <property type="entry name" value="FHA"/>
    <property type="match status" value="1"/>
</dbReference>
<dbReference type="InterPro" id="IPR000253">
    <property type="entry name" value="FHA_dom"/>
</dbReference>
<organism evidence="3">
    <name type="scientific">Eutreptiella gymnastica</name>
    <dbReference type="NCBI Taxonomy" id="73025"/>
    <lineage>
        <taxon>Eukaryota</taxon>
        <taxon>Discoba</taxon>
        <taxon>Euglenozoa</taxon>
        <taxon>Euglenida</taxon>
        <taxon>Spirocuta</taxon>
        <taxon>Euglenophyceae</taxon>
        <taxon>Eutreptiales</taxon>
        <taxon>Eutreptiaceae</taxon>
        <taxon>Eutreptiella</taxon>
    </lineage>
</organism>
<accession>A0A7S1IVY5</accession>
<gene>
    <name evidence="3" type="ORF">EGYM00392_LOCUS35143</name>
</gene>
<reference evidence="3" key="1">
    <citation type="submission" date="2021-01" db="EMBL/GenBank/DDBJ databases">
        <authorList>
            <person name="Corre E."/>
            <person name="Pelletier E."/>
            <person name="Niang G."/>
            <person name="Scheremetjew M."/>
            <person name="Finn R."/>
            <person name="Kale V."/>
            <person name="Holt S."/>
            <person name="Cochrane G."/>
            <person name="Meng A."/>
            <person name="Brown T."/>
            <person name="Cohen L."/>
        </authorList>
    </citation>
    <scope>NUCLEOTIDE SEQUENCE</scope>
    <source>
        <strain evidence="3">NIES-381</strain>
    </source>
</reference>
<dbReference type="Gene3D" id="2.60.200.20">
    <property type="match status" value="1"/>
</dbReference>
<name>A0A7S1IVY5_9EUGL</name>
<evidence type="ECO:0000259" key="2">
    <source>
        <dbReference type="PROSITE" id="PS50006"/>
    </source>
</evidence>